<dbReference type="GO" id="GO:0005829">
    <property type="term" value="C:cytosol"/>
    <property type="evidence" value="ECO:0007669"/>
    <property type="project" value="TreeGrafter"/>
</dbReference>
<dbReference type="PANTHER" id="PTHR33867">
    <property type="entry name" value="RIBOSOME MATURATION FACTOR RIMP"/>
    <property type="match status" value="1"/>
</dbReference>
<keyword evidence="2 3" id="KW-0690">Ribosome biogenesis</keyword>
<dbReference type="HAMAP" id="MF_01077">
    <property type="entry name" value="RimP"/>
    <property type="match status" value="1"/>
</dbReference>
<dbReference type="FunFam" id="3.30.300.70:FF:000001">
    <property type="entry name" value="Ribosome maturation factor RimP"/>
    <property type="match status" value="1"/>
</dbReference>
<feature type="domain" description="Ribosome maturation factor RimP C-terminal" evidence="5">
    <location>
        <begin position="86"/>
        <end position="149"/>
    </location>
</feature>
<dbReference type="CDD" id="cd01734">
    <property type="entry name" value="YlxS_C"/>
    <property type="match status" value="1"/>
</dbReference>
<comment type="function">
    <text evidence="3">Required for maturation of 30S ribosomal subunits.</text>
</comment>
<dbReference type="RefSeq" id="WP_166259087.1">
    <property type="nucleotide sequence ID" value="NZ_JAAMOW010000008.1"/>
</dbReference>
<feature type="domain" description="Ribosome maturation factor RimP N-terminal" evidence="4">
    <location>
        <begin position="11"/>
        <end position="83"/>
    </location>
</feature>
<dbReference type="AlphaFoldDB" id="A0A6M2BVI6"/>
<name>A0A6M2BVI6_9GAMM</name>
<organism evidence="6 7">
    <name type="scientific">Solimonas terrae</name>
    <dbReference type="NCBI Taxonomy" id="1396819"/>
    <lineage>
        <taxon>Bacteria</taxon>
        <taxon>Pseudomonadati</taxon>
        <taxon>Pseudomonadota</taxon>
        <taxon>Gammaproteobacteria</taxon>
        <taxon>Nevskiales</taxon>
        <taxon>Nevskiaceae</taxon>
        <taxon>Solimonas</taxon>
    </lineage>
</organism>
<dbReference type="GO" id="GO:0006412">
    <property type="term" value="P:translation"/>
    <property type="evidence" value="ECO:0007669"/>
    <property type="project" value="TreeGrafter"/>
</dbReference>
<dbReference type="Pfam" id="PF17384">
    <property type="entry name" value="DUF150_C"/>
    <property type="match status" value="1"/>
</dbReference>
<evidence type="ECO:0000313" key="6">
    <source>
        <dbReference type="EMBL" id="NGY06143.1"/>
    </source>
</evidence>
<dbReference type="GO" id="GO:0000028">
    <property type="term" value="P:ribosomal small subunit assembly"/>
    <property type="evidence" value="ECO:0007669"/>
    <property type="project" value="TreeGrafter"/>
</dbReference>
<reference evidence="6 7" key="1">
    <citation type="journal article" date="2014" name="Int. J. Syst. Evol. Microbiol.">
        <title>Solimonas terrae sp. nov., isolated from soil.</title>
        <authorList>
            <person name="Kim S.J."/>
            <person name="Moon J.Y."/>
            <person name="Weon H.Y."/>
            <person name="Ahn J.H."/>
            <person name="Chen W.M."/>
            <person name="Kwon S.W."/>
        </authorList>
    </citation>
    <scope>NUCLEOTIDE SEQUENCE [LARGE SCALE GENOMIC DNA]</scope>
    <source>
        <strain evidence="6 7">KIS83-12</strain>
    </source>
</reference>
<evidence type="ECO:0000256" key="1">
    <source>
        <dbReference type="ARBA" id="ARBA00022490"/>
    </source>
</evidence>
<proteinExistence type="inferred from homology"/>
<dbReference type="InterPro" id="IPR003728">
    <property type="entry name" value="Ribosome_maturation_RimP"/>
</dbReference>
<dbReference type="EMBL" id="JAAMOW010000008">
    <property type="protein sequence ID" value="NGY06143.1"/>
    <property type="molecule type" value="Genomic_DNA"/>
</dbReference>
<keyword evidence="7" id="KW-1185">Reference proteome</keyword>
<dbReference type="InterPro" id="IPR035956">
    <property type="entry name" value="RimP_N_sf"/>
</dbReference>
<dbReference type="NCBIfam" id="NF000927">
    <property type="entry name" value="PRK00092.1-1"/>
    <property type="match status" value="1"/>
</dbReference>
<dbReference type="Proteomes" id="UP000472676">
    <property type="component" value="Unassembled WGS sequence"/>
</dbReference>
<dbReference type="Gene3D" id="2.30.30.180">
    <property type="entry name" value="Ribosome maturation factor RimP, C-terminal domain"/>
    <property type="match status" value="1"/>
</dbReference>
<sequence>MASVQERLEQMLEPVIASLGYELLLLEYSPSPKNAMLRLYIDAAAGITLDDCERVSKEVAGVLDVEDPIRSAYRLEVSSPGLDRPLVKPAHFQRFIGQQARVQLMAPLNGRRRFIGAIVGADEDVVRIETEEGVAEIPLAEIDRARLVPDYDQE</sequence>
<dbReference type="Gene3D" id="3.30.300.70">
    <property type="entry name" value="RimP-like superfamily, N-terminal"/>
    <property type="match status" value="1"/>
</dbReference>
<dbReference type="PANTHER" id="PTHR33867:SF1">
    <property type="entry name" value="RIBOSOME MATURATION FACTOR RIMP"/>
    <property type="match status" value="1"/>
</dbReference>
<protein>
    <recommendedName>
        <fullName evidence="3">Ribosome maturation factor RimP</fullName>
    </recommendedName>
</protein>
<dbReference type="InterPro" id="IPR028998">
    <property type="entry name" value="RimP_C"/>
</dbReference>
<evidence type="ECO:0000259" key="4">
    <source>
        <dbReference type="Pfam" id="PF02576"/>
    </source>
</evidence>
<dbReference type="InterPro" id="IPR028989">
    <property type="entry name" value="RimP_N"/>
</dbReference>
<evidence type="ECO:0000256" key="3">
    <source>
        <dbReference type="HAMAP-Rule" id="MF_01077"/>
    </source>
</evidence>
<dbReference type="SUPFAM" id="SSF75420">
    <property type="entry name" value="YhbC-like, N-terminal domain"/>
    <property type="match status" value="1"/>
</dbReference>
<dbReference type="SUPFAM" id="SSF74942">
    <property type="entry name" value="YhbC-like, C-terminal domain"/>
    <property type="match status" value="1"/>
</dbReference>
<accession>A0A6M2BVI6</accession>
<comment type="similarity">
    <text evidence="3">Belongs to the RimP family.</text>
</comment>
<dbReference type="InterPro" id="IPR036847">
    <property type="entry name" value="RimP_C_sf"/>
</dbReference>
<comment type="subcellular location">
    <subcellularLocation>
        <location evidence="3">Cytoplasm</location>
    </subcellularLocation>
</comment>
<evidence type="ECO:0000259" key="5">
    <source>
        <dbReference type="Pfam" id="PF17384"/>
    </source>
</evidence>
<evidence type="ECO:0000313" key="7">
    <source>
        <dbReference type="Proteomes" id="UP000472676"/>
    </source>
</evidence>
<gene>
    <name evidence="3 6" type="primary">rimP</name>
    <name evidence="6" type="ORF">G7Y85_15325</name>
</gene>
<comment type="caution">
    <text evidence="6">The sequence shown here is derived from an EMBL/GenBank/DDBJ whole genome shotgun (WGS) entry which is preliminary data.</text>
</comment>
<evidence type="ECO:0000256" key="2">
    <source>
        <dbReference type="ARBA" id="ARBA00022517"/>
    </source>
</evidence>
<keyword evidence="1 3" id="KW-0963">Cytoplasm</keyword>
<dbReference type="Pfam" id="PF02576">
    <property type="entry name" value="RimP_N"/>
    <property type="match status" value="1"/>
</dbReference>